<dbReference type="AlphaFoldDB" id="A0A6J4Q9L9"/>
<sequence>MVLSHLWKQDGLTPSELAGRLGVEPPTVTNMLSRMEKAGLLKRCRDAQDARCTRVYLTEKGRELREPVEHRWEAVQERAFAGITTEEEVLLRGLLGRIHDNLTRESGAGER</sequence>
<dbReference type="GO" id="GO:0003700">
    <property type="term" value="F:DNA-binding transcription factor activity"/>
    <property type="evidence" value="ECO:0007669"/>
    <property type="project" value="InterPro"/>
</dbReference>
<dbReference type="SUPFAM" id="SSF46785">
    <property type="entry name" value="Winged helix' DNA-binding domain"/>
    <property type="match status" value="1"/>
</dbReference>
<proteinExistence type="predicted"/>
<dbReference type="InterPro" id="IPR036388">
    <property type="entry name" value="WH-like_DNA-bd_sf"/>
</dbReference>
<dbReference type="GO" id="GO:0006950">
    <property type="term" value="P:response to stress"/>
    <property type="evidence" value="ECO:0007669"/>
    <property type="project" value="TreeGrafter"/>
</dbReference>
<dbReference type="PANTHER" id="PTHR33164">
    <property type="entry name" value="TRANSCRIPTIONAL REGULATOR, MARR FAMILY"/>
    <property type="match status" value="1"/>
</dbReference>
<feature type="domain" description="HTH marR-type" evidence="1">
    <location>
        <begin position="1"/>
        <end position="100"/>
    </location>
</feature>
<protein>
    <recommendedName>
        <fullName evidence="1">HTH marR-type domain-containing protein</fullName>
    </recommendedName>
</protein>
<dbReference type="InterPro" id="IPR000835">
    <property type="entry name" value="HTH_MarR-typ"/>
</dbReference>
<dbReference type="SMART" id="SM00347">
    <property type="entry name" value="HTH_MARR"/>
    <property type="match status" value="1"/>
</dbReference>
<dbReference type="PANTHER" id="PTHR33164:SF43">
    <property type="entry name" value="HTH-TYPE TRANSCRIPTIONAL REPRESSOR YETL"/>
    <property type="match status" value="1"/>
</dbReference>
<evidence type="ECO:0000259" key="1">
    <source>
        <dbReference type="PROSITE" id="PS50995"/>
    </source>
</evidence>
<dbReference type="Pfam" id="PF01047">
    <property type="entry name" value="MarR"/>
    <property type="match status" value="1"/>
</dbReference>
<reference evidence="2" key="1">
    <citation type="submission" date="2020-02" db="EMBL/GenBank/DDBJ databases">
        <authorList>
            <person name="Meier V. D."/>
        </authorList>
    </citation>
    <scope>NUCLEOTIDE SEQUENCE</scope>
    <source>
        <strain evidence="2">AVDCRST_MAG78</strain>
    </source>
</reference>
<organism evidence="2">
    <name type="scientific">uncultured Rubrobacteraceae bacterium</name>
    <dbReference type="NCBI Taxonomy" id="349277"/>
    <lineage>
        <taxon>Bacteria</taxon>
        <taxon>Bacillati</taxon>
        <taxon>Actinomycetota</taxon>
        <taxon>Rubrobacteria</taxon>
        <taxon>Rubrobacterales</taxon>
        <taxon>Rubrobacteraceae</taxon>
        <taxon>environmental samples</taxon>
    </lineage>
</organism>
<name>A0A6J4Q9L9_9ACTN</name>
<gene>
    <name evidence="2" type="ORF">AVDCRST_MAG78-2142</name>
</gene>
<dbReference type="CDD" id="cd00090">
    <property type="entry name" value="HTH_ARSR"/>
    <property type="match status" value="1"/>
</dbReference>
<dbReference type="InterPro" id="IPR011991">
    <property type="entry name" value="ArsR-like_HTH"/>
</dbReference>
<accession>A0A6J4Q9L9</accession>
<dbReference type="InterPro" id="IPR036390">
    <property type="entry name" value="WH_DNA-bd_sf"/>
</dbReference>
<dbReference type="PRINTS" id="PR00598">
    <property type="entry name" value="HTHMARR"/>
</dbReference>
<dbReference type="PROSITE" id="PS50995">
    <property type="entry name" value="HTH_MARR_2"/>
    <property type="match status" value="1"/>
</dbReference>
<dbReference type="InterPro" id="IPR039422">
    <property type="entry name" value="MarR/SlyA-like"/>
</dbReference>
<dbReference type="Gene3D" id="1.10.10.10">
    <property type="entry name" value="Winged helix-like DNA-binding domain superfamily/Winged helix DNA-binding domain"/>
    <property type="match status" value="1"/>
</dbReference>
<evidence type="ECO:0000313" key="2">
    <source>
        <dbReference type="EMBL" id="CAA9437550.1"/>
    </source>
</evidence>
<dbReference type="EMBL" id="CADCVB010000145">
    <property type="protein sequence ID" value="CAA9437550.1"/>
    <property type="molecule type" value="Genomic_DNA"/>
</dbReference>